<feature type="compositionally biased region" description="Basic and acidic residues" evidence="1">
    <location>
        <begin position="11"/>
        <end position="23"/>
    </location>
</feature>
<dbReference type="EMBL" id="NSKD01000004">
    <property type="protein sequence ID" value="PAU80095.1"/>
    <property type="molecule type" value="Genomic_DNA"/>
</dbReference>
<comment type="caution">
    <text evidence="2">The sequence shown here is derived from an EMBL/GenBank/DDBJ whole genome shotgun (WGS) entry which is preliminary data.</text>
</comment>
<dbReference type="AlphaFoldDB" id="A0A2A2F666"/>
<feature type="region of interest" description="Disordered" evidence="1">
    <location>
        <begin position="1"/>
        <end position="23"/>
    </location>
</feature>
<proteinExistence type="predicted"/>
<sequence>MKIADLPKQWESGERTPEDGKQEYEVNVTLEDAARLRALAELYPDYSEEELLRDLLNAALSDLPEPGRQK</sequence>
<accession>A0A2A2F666</accession>
<organism evidence="2 3">
    <name type="scientific">Halovibrio salipaludis</name>
    <dbReference type="NCBI Taxonomy" id="2032626"/>
    <lineage>
        <taxon>Bacteria</taxon>
        <taxon>Pseudomonadati</taxon>
        <taxon>Pseudomonadota</taxon>
        <taxon>Gammaproteobacteria</taxon>
        <taxon>Oceanospirillales</taxon>
        <taxon>Halomonadaceae</taxon>
        <taxon>Halovibrio</taxon>
    </lineage>
</organism>
<name>A0A2A2F666_9GAMM</name>
<protein>
    <submittedName>
        <fullName evidence="2">Uncharacterized protein</fullName>
    </submittedName>
</protein>
<dbReference type="Proteomes" id="UP000218896">
    <property type="component" value="Unassembled WGS sequence"/>
</dbReference>
<reference evidence="2 3" key="1">
    <citation type="submission" date="2017-08" db="EMBL/GenBank/DDBJ databases">
        <title>Halovibrio sewagensis sp. nov., isolated from wastewater of high salinity.</title>
        <authorList>
            <person name="Dong X."/>
            <person name="Zhang G."/>
        </authorList>
    </citation>
    <scope>NUCLEOTIDE SEQUENCE [LARGE SCALE GENOMIC DNA]</scope>
    <source>
        <strain evidence="2 3">YL5-2</strain>
    </source>
</reference>
<evidence type="ECO:0000313" key="3">
    <source>
        <dbReference type="Proteomes" id="UP000218896"/>
    </source>
</evidence>
<evidence type="ECO:0000256" key="1">
    <source>
        <dbReference type="SAM" id="MobiDB-lite"/>
    </source>
</evidence>
<keyword evidence="3" id="KW-1185">Reference proteome</keyword>
<evidence type="ECO:0000313" key="2">
    <source>
        <dbReference type="EMBL" id="PAU80095.1"/>
    </source>
</evidence>
<dbReference type="RefSeq" id="WP_095617715.1">
    <property type="nucleotide sequence ID" value="NZ_NSKD01000004.1"/>
</dbReference>
<gene>
    <name evidence="2" type="ORF">CK501_10615</name>
</gene>